<dbReference type="InterPro" id="IPR001763">
    <property type="entry name" value="Rhodanese-like_dom"/>
</dbReference>
<dbReference type="Pfam" id="PF01979">
    <property type="entry name" value="Amidohydro_1"/>
    <property type="match status" value="1"/>
</dbReference>
<evidence type="ECO:0000259" key="2">
    <source>
        <dbReference type="PROSITE" id="PS50206"/>
    </source>
</evidence>
<dbReference type="Gene3D" id="3.20.20.140">
    <property type="entry name" value="Metal-dependent hydrolases"/>
    <property type="match status" value="1"/>
</dbReference>
<sequence>MKRSNSIFKTSLRQLAVAVTMSASLLSTACSADNANTTAKAATPADAPVVEANGGTLFNNVNIFNGVDNKLYNGSNVLVQNGLIVKISTSPIAAPVDAQVIDGNGKTLMPGMIDGHVHLMISNNYSDIIPNEDPYDLGIRSVLVAEHFLMDGFTSVRDMGGPAFALARQINKGVIPGPRVYPSGTFISQTSGHGDFRGRFDLGWSPRGGSDVGVWEKLGFGAVADGVPEVLKATRINLRHGATQIKIMAGGGGSSKYDPIDTTQYSKEETCAIVQAAADWGTYVGAHIFTDRAMNRGLDCGVKTFEHAFFATEETYARIGREGGYVVPQMWGLSPELLNNPNMPKAKLPMVAGLIEQYKDTGRTMLDSGVPIVFMSDWVGTMEDAHKARRFEIWWRTQMFSGGKKNYDGNYEVLKQLTSIAGEMLAMSGPRNPAPAKLGVVEVGATADLLLIDGNPLKDIGVLNGGYTEWYSQPNPLTTPIDTIEVVMKEGVIYKDLLN</sequence>
<evidence type="ECO:0000313" key="4">
    <source>
        <dbReference type="Proteomes" id="UP000838100"/>
    </source>
</evidence>
<dbReference type="InterPro" id="IPR057744">
    <property type="entry name" value="OTAase-like"/>
</dbReference>
<dbReference type="RefSeq" id="WP_237444656.1">
    <property type="nucleotide sequence ID" value="NZ_CAKLPX010000002.1"/>
</dbReference>
<comment type="caution">
    <text evidence="3">The sequence shown here is derived from an EMBL/GenBank/DDBJ whole genome shotgun (WGS) entry which is preliminary data.</text>
</comment>
<dbReference type="PROSITE" id="PS50206">
    <property type="entry name" value="RHODANESE_3"/>
    <property type="match status" value="1"/>
</dbReference>
<dbReference type="PANTHER" id="PTHR43135:SF3">
    <property type="entry name" value="ALPHA-D-RIBOSE 1-METHYLPHOSPHONATE 5-TRIPHOSPHATE DIPHOSPHATASE"/>
    <property type="match status" value="1"/>
</dbReference>
<dbReference type="PROSITE" id="PS51257">
    <property type="entry name" value="PROKAR_LIPOPROTEIN"/>
    <property type="match status" value="1"/>
</dbReference>
<proteinExistence type="predicted"/>
<dbReference type="Proteomes" id="UP000838100">
    <property type="component" value="Unassembled WGS sequence"/>
</dbReference>
<dbReference type="SUPFAM" id="SSF51556">
    <property type="entry name" value="Metallo-dependent hydrolases"/>
    <property type="match status" value="1"/>
</dbReference>
<accession>A0ABM9AFQ1</accession>
<dbReference type="InterPro" id="IPR011059">
    <property type="entry name" value="Metal-dep_hydrolase_composite"/>
</dbReference>
<name>A0ABM9AFQ1_9GAMM</name>
<dbReference type="InterPro" id="IPR051781">
    <property type="entry name" value="Metallo-dep_Hydrolase"/>
</dbReference>
<dbReference type="PANTHER" id="PTHR43135">
    <property type="entry name" value="ALPHA-D-RIBOSE 1-METHYLPHOSPHONATE 5-TRIPHOSPHATE DIPHOSPHATASE"/>
    <property type="match status" value="1"/>
</dbReference>
<organism evidence="3 4">
    <name type="scientific">Sinobacterium norvegicum</name>
    <dbReference type="NCBI Taxonomy" id="1641715"/>
    <lineage>
        <taxon>Bacteria</taxon>
        <taxon>Pseudomonadati</taxon>
        <taxon>Pseudomonadota</taxon>
        <taxon>Gammaproteobacteria</taxon>
        <taxon>Cellvibrionales</taxon>
        <taxon>Spongiibacteraceae</taxon>
        <taxon>Sinobacterium</taxon>
    </lineage>
</organism>
<feature type="chain" id="PRO_5045350543" description="Rhodanese domain-containing protein" evidence="1">
    <location>
        <begin position="33"/>
        <end position="499"/>
    </location>
</feature>
<keyword evidence="4" id="KW-1185">Reference proteome</keyword>
<feature type="domain" description="Rhodanese" evidence="2">
    <location>
        <begin position="458"/>
        <end position="479"/>
    </location>
</feature>
<dbReference type="InterPro" id="IPR032466">
    <property type="entry name" value="Metal_Hydrolase"/>
</dbReference>
<dbReference type="InterPro" id="IPR006680">
    <property type="entry name" value="Amidohydro-rel"/>
</dbReference>
<evidence type="ECO:0000256" key="1">
    <source>
        <dbReference type="SAM" id="SignalP"/>
    </source>
</evidence>
<keyword evidence="1" id="KW-0732">Signal</keyword>
<dbReference type="CDD" id="cd01299">
    <property type="entry name" value="Met_dep_hydrolase_A"/>
    <property type="match status" value="1"/>
</dbReference>
<protein>
    <recommendedName>
        <fullName evidence="2">Rhodanese domain-containing protein</fullName>
    </recommendedName>
</protein>
<gene>
    <name evidence="3" type="ORF">SIN8267_02072</name>
</gene>
<reference evidence="3" key="1">
    <citation type="submission" date="2021-12" db="EMBL/GenBank/DDBJ databases">
        <authorList>
            <person name="Rodrigo-Torres L."/>
            <person name="Arahal R. D."/>
            <person name="Lucena T."/>
        </authorList>
    </citation>
    <scope>NUCLEOTIDE SEQUENCE</scope>
    <source>
        <strain evidence="3">CECT 8267</strain>
    </source>
</reference>
<feature type="signal peptide" evidence="1">
    <location>
        <begin position="1"/>
        <end position="32"/>
    </location>
</feature>
<evidence type="ECO:0000313" key="3">
    <source>
        <dbReference type="EMBL" id="CAH0991957.1"/>
    </source>
</evidence>
<dbReference type="Gene3D" id="2.30.40.10">
    <property type="entry name" value="Urease, subunit C, domain 1"/>
    <property type="match status" value="1"/>
</dbReference>
<dbReference type="EMBL" id="CAKLPX010000002">
    <property type="protein sequence ID" value="CAH0991957.1"/>
    <property type="molecule type" value="Genomic_DNA"/>
</dbReference>
<dbReference type="SUPFAM" id="SSF51338">
    <property type="entry name" value="Composite domain of metallo-dependent hydrolases"/>
    <property type="match status" value="1"/>
</dbReference>